<keyword evidence="2" id="KW-1185">Reference proteome</keyword>
<proteinExistence type="predicted"/>
<evidence type="ECO:0008006" key="3">
    <source>
        <dbReference type="Google" id="ProtNLM"/>
    </source>
</evidence>
<sequence>MFKENLEKAKQLPLDIWIYDVEVFKQYWCVTFFNVKTAETIVVEQNYMELKNILLKRLKNAFVGGYNNIRYDDYILKELLNNKNPFELSNKIINENLKPWTIERIKRTKLPFFTFDIMDLVGVGRMSLKKYEAFLGLVIQESDVPFDFENELDEKQKNSVKQYNLHDVKASAFLFIKFIDQFIIKLKLISDYNLNSFNLSKSGSQLTAIIFKARKELLPFYKEYNYEVPENIKEFYREYAKEFYWLIEKLEAQKFYTEFSENYSKEQINLSFNFGGLDYEFKSGGLHAAKKITIEEKANIINKDIISNYPHLIKLYKYGSRRAPDMETKIGELLEARKKAKREKDRIKSDAIKELIVRPFGAMEYKFNDLWDAKMRMSICLTGELIIFILSYIIAPYVELLQVNTDGIMFRLLKPEYEQEVEKLCSLWEQRTLMTLETEKYERLWQKDVNNYVVTKGDNIKAKGGMVKYFDKQFNNEDYNIVRGTANNNLSALDSAVVNYFVYNKPVMETLKEIKELIRFQFVFEVKGNFSDTFYGEKLLPRRKVWRIFYTKQGEPVFKAYKVGENWKKDKVPNSSEKNTIINIDIRNKTTDFLDLDYEYYEQLALARIEQYLNNEISNKKEKFNILYPGESYECAFCGASLMNEKVVRYALEMEVCKKCYFKEKE</sequence>
<dbReference type="EMBL" id="CP103423">
    <property type="protein sequence ID" value="UWD34041.1"/>
    <property type="molecule type" value="Genomic_DNA"/>
</dbReference>
<name>A0ABY5TWY6_9BACT</name>
<evidence type="ECO:0000313" key="2">
    <source>
        <dbReference type="Proteomes" id="UP001058364"/>
    </source>
</evidence>
<dbReference type="InterPro" id="IPR043502">
    <property type="entry name" value="DNA/RNA_pol_sf"/>
</dbReference>
<dbReference type="Proteomes" id="UP001058364">
    <property type="component" value="Chromosome"/>
</dbReference>
<reference evidence="1" key="1">
    <citation type="submission" date="2022-08" db="EMBL/GenBank/DDBJ databases">
        <title>Complete genome sequence of Mycoplasma molare type strain H 542.</title>
        <authorList>
            <person name="Spergser J."/>
        </authorList>
    </citation>
    <scope>NUCLEOTIDE SEQUENCE</scope>
    <source>
        <strain evidence="1">H 542</strain>
    </source>
</reference>
<dbReference type="RefSeq" id="WP_027123066.1">
    <property type="nucleotide sequence ID" value="NZ_CP103423.1"/>
</dbReference>
<accession>A0ABY5TWY6</accession>
<gene>
    <name evidence="1" type="ORF">NX772_02960</name>
</gene>
<organism evidence="1 2">
    <name type="scientific">Mesomycoplasma molare</name>
    <dbReference type="NCBI Taxonomy" id="171288"/>
    <lineage>
        <taxon>Bacteria</taxon>
        <taxon>Bacillati</taxon>
        <taxon>Mycoplasmatota</taxon>
        <taxon>Mycoplasmoidales</taxon>
        <taxon>Metamycoplasmataceae</taxon>
        <taxon>Mesomycoplasma</taxon>
    </lineage>
</organism>
<protein>
    <recommendedName>
        <fullName evidence="3">DNA-directed DNA polymerase</fullName>
    </recommendedName>
</protein>
<dbReference type="SUPFAM" id="SSF56672">
    <property type="entry name" value="DNA/RNA polymerases"/>
    <property type="match status" value="1"/>
</dbReference>
<evidence type="ECO:0000313" key="1">
    <source>
        <dbReference type="EMBL" id="UWD34041.1"/>
    </source>
</evidence>